<accession>A0AAN7K329</accession>
<dbReference type="EMBL" id="JAXIOK010000012">
    <property type="protein sequence ID" value="KAK4758649.1"/>
    <property type="molecule type" value="Genomic_DNA"/>
</dbReference>
<gene>
    <name evidence="1" type="ORF">SAY87_019950</name>
</gene>
<protein>
    <submittedName>
        <fullName evidence="1">Uncharacterized protein</fullName>
    </submittedName>
</protein>
<name>A0AAN7K329_9MYRT</name>
<evidence type="ECO:0000313" key="1">
    <source>
        <dbReference type="EMBL" id="KAK4758649.1"/>
    </source>
</evidence>
<dbReference type="AlphaFoldDB" id="A0AAN7K329"/>
<reference evidence="1 2" key="1">
    <citation type="journal article" date="2023" name="Hortic Res">
        <title>Pangenome of water caltrop reveals structural variations and asymmetric subgenome divergence after allopolyploidization.</title>
        <authorList>
            <person name="Zhang X."/>
            <person name="Chen Y."/>
            <person name="Wang L."/>
            <person name="Yuan Y."/>
            <person name="Fang M."/>
            <person name="Shi L."/>
            <person name="Lu R."/>
            <person name="Comes H.P."/>
            <person name="Ma Y."/>
            <person name="Chen Y."/>
            <person name="Huang G."/>
            <person name="Zhou Y."/>
            <person name="Zheng Z."/>
            <person name="Qiu Y."/>
        </authorList>
    </citation>
    <scope>NUCLEOTIDE SEQUENCE [LARGE SCALE GENOMIC DNA]</scope>
    <source>
        <tissue evidence="1">Roots</tissue>
    </source>
</reference>
<sequence>MRFARLCSYFILHSAASHGRARESPIMAEAESVEIRVMSVQLQDVPFKSSGQCKFGITCKFHSPLYAGSPMSASAPQFFQPVQSSKVTPVPEQYGGAATGFRVARTIFPGSYVPKANGHMLISPWTCFNDWLESLVSKMKLYSTFNLHTALI</sequence>
<keyword evidence="2" id="KW-1185">Reference proteome</keyword>
<proteinExistence type="predicted"/>
<dbReference type="Proteomes" id="UP001345219">
    <property type="component" value="Chromosome 15"/>
</dbReference>
<organism evidence="1 2">
    <name type="scientific">Trapa incisa</name>
    <dbReference type="NCBI Taxonomy" id="236973"/>
    <lineage>
        <taxon>Eukaryota</taxon>
        <taxon>Viridiplantae</taxon>
        <taxon>Streptophyta</taxon>
        <taxon>Embryophyta</taxon>
        <taxon>Tracheophyta</taxon>
        <taxon>Spermatophyta</taxon>
        <taxon>Magnoliopsida</taxon>
        <taxon>eudicotyledons</taxon>
        <taxon>Gunneridae</taxon>
        <taxon>Pentapetalae</taxon>
        <taxon>rosids</taxon>
        <taxon>malvids</taxon>
        <taxon>Myrtales</taxon>
        <taxon>Lythraceae</taxon>
        <taxon>Trapa</taxon>
    </lineage>
</organism>
<evidence type="ECO:0000313" key="2">
    <source>
        <dbReference type="Proteomes" id="UP001345219"/>
    </source>
</evidence>
<comment type="caution">
    <text evidence="1">The sequence shown here is derived from an EMBL/GenBank/DDBJ whole genome shotgun (WGS) entry which is preliminary data.</text>
</comment>